<dbReference type="PROSITE" id="PS50082">
    <property type="entry name" value="WD_REPEATS_2"/>
    <property type="match status" value="1"/>
</dbReference>
<evidence type="ECO:0000256" key="3">
    <source>
        <dbReference type="ARBA" id="ARBA00038344"/>
    </source>
</evidence>
<evidence type="ECO:0008006" key="8">
    <source>
        <dbReference type="Google" id="ProtNLM"/>
    </source>
</evidence>
<accession>A0AAD3Y8K2</accession>
<protein>
    <recommendedName>
        <fullName evidence="8">WD40 repeat-like protein</fullName>
    </recommendedName>
</protein>
<dbReference type="SMART" id="SM00320">
    <property type="entry name" value="WD40"/>
    <property type="match status" value="5"/>
</dbReference>
<evidence type="ECO:0000256" key="4">
    <source>
        <dbReference type="PROSITE-ProRule" id="PRU00221"/>
    </source>
</evidence>
<feature type="region of interest" description="Disordered" evidence="5">
    <location>
        <begin position="35"/>
        <end position="75"/>
    </location>
</feature>
<feature type="region of interest" description="Disordered" evidence="5">
    <location>
        <begin position="413"/>
        <end position="435"/>
    </location>
</feature>
<reference evidence="6" key="2">
    <citation type="submission" date="2023-06" db="EMBL/GenBank/DDBJ databases">
        <authorList>
            <person name="Kobayashi Y."/>
            <person name="Kayamori A."/>
            <person name="Aoki K."/>
            <person name="Shiwa Y."/>
            <person name="Fujita N."/>
            <person name="Sugita T."/>
            <person name="Iwasaki W."/>
            <person name="Tanaka N."/>
            <person name="Takashima M."/>
        </authorList>
    </citation>
    <scope>NUCLEOTIDE SEQUENCE</scope>
    <source>
        <strain evidence="6">HIS016</strain>
    </source>
</reference>
<dbReference type="Gene3D" id="2.130.10.10">
    <property type="entry name" value="YVTN repeat-like/Quinoprotein amine dehydrogenase"/>
    <property type="match status" value="2"/>
</dbReference>
<dbReference type="GO" id="GO:0030674">
    <property type="term" value="F:protein-macromolecule adaptor activity"/>
    <property type="evidence" value="ECO:0007669"/>
    <property type="project" value="TreeGrafter"/>
</dbReference>
<dbReference type="SUPFAM" id="SSF50978">
    <property type="entry name" value="WD40 repeat-like"/>
    <property type="match status" value="1"/>
</dbReference>
<dbReference type="InterPro" id="IPR036322">
    <property type="entry name" value="WD40_repeat_dom_sf"/>
</dbReference>
<dbReference type="InterPro" id="IPR015943">
    <property type="entry name" value="WD40/YVTN_repeat-like_dom_sf"/>
</dbReference>
<dbReference type="InterPro" id="IPR051865">
    <property type="entry name" value="WD-repeat_CDT2_adapter"/>
</dbReference>
<comment type="caution">
    <text evidence="6">The sequence shown here is derived from an EMBL/GenBank/DDBJ whole genome shotgun (WGS) entry which is preliminary data.</text>
</comment>
<evidence type="ECO:0000313" key="7">
    <source>
        <dbReference type="Proteomes" id="UP001222932"/>
    </source>
</evidence>
<feature type="repeat" description="WD" evidence="4">
    <location>
        <begin position="231"/>
        <end position="272"/>
    </location>
</feature>
<gene>
    <name evidence="6" type="primary">PUS7</name>
    <name evidence="6" type="ORF">CspeluHIS016_0107720</name>
</gene>
<dbReference type="Proteomes" id="UP001222932">
    <property type="component" value="Unassembled WGS sequence"/>
</dbReference>
<organism evidence="6 7">
    <name type="scientific">Cutaneotrichosporon spelunceum</name>
    <dbReference type="NCBI Taxonomy" id="1672016"/>
    <lineage>
        <taxon>Eukaryota</taxon>
        <taxon>Fungi</taxon>
        <taxon>Dikarya</taxon>
        <taxon>Basidiomycota</taxon>
        <taxon>Agaricomycotina</taxon>
        <taxon>Tremellomycetes</taxon>
        <taxon>Trichosporonales</taxon>
        <taxon>Trichosporonaceae</taxon>
        <taxon>Cutaneotrichosporon</taxon>
    </lineage>
</organism>
<dbReference type="Pfam" id="PF00400">
    <property type="entry name" value="WD40"/>
    <property type="match status" value="2"/>
</dbReference>
<dbReference type="AlphaFoldDB" id="A0AAD3Y8K2"/>
<name>A0AAD3Y8K2_9TREE</name>
<evidence type="ECO:0000256" key="2">
    <source>
        <dbReference type="ARBA" id="ARBA00022786"/>
    </source>
</evidence>
<dbReference type="GO" id="GO:0043161">
    <property type="term" value="P:proteasome-mediated ubiquitin-dependent protein catabolic process"/>
    <property type="evidence" value="ECO:0007669"/>
    <property type="project" value="TreeGrafter"/>
</dbReference>
<keyword evidence="7" id="KW-1185">Reference proteome</keyword>
<dbReference type="GO" id="GO:0005634">
    <property type="term" value="C:nucleus"/>
    <property type="evidence" value="ECO:0007669"/>
    <property type="project" value="TreeGrafter"/>
</dbReference>
<sequence>MSPNRDALAALSLNLDLDQATPSICQLYPIFQSSKNGNASATPNARRKSCIHSPDKAGASSNESSKRARVSLNHSSGVGRESIAHYFAPRTHLRQGAIGSNLSKDTNAPQTKSVPNVWRRQRRRFGQPSARGFFGCQAHSTFLTSLKAGPSNTPNQPPCNITLPSLNAAMGDRDHDPALAVTFNNAAKLLTSDDASATGQRRLLAIGGEEGAIRILDVDQPLESNAPDYWWSAHNNGIFDLKWTREDDRLISASADQSIRIHDLNGGHPQQVAKLIGHTSTIKSVTLLDINRTSNTPSHSNIVVSGGRDGNIHLYDLRCRGTGTSAHDGPSGRTRRNQAPTIDISAGIGPVLTLRQPHNISSGRRSNVESRSVSRTITSLVSLESMPGILASGGSFDGVVKLWDVRVPAPMSSQRPKATAAGNLPDPTVCGANPSRRPRSVNALCEDPRTGDLYTLCGDSQIHVLRPSAAYAMDPSEAILPYKYAHADLLTRSFYIRMSLSSDGRYLACGSSHAGVMAWDTNDARYTASICATRLAIPTMSTPEVIAVDWGKDMLSASSDDGVTRIWRLPSSTTS</sequence>
<comment type="pathway">
    <text evidence="1">Protein modification; protein ubiquitination.</text>
</comment>
<dbReference type="EMBL" id="BTCM01000001">
    <property type="protein sequence ID" value="GMK54186.1"/>
    <property type="molecule type" value="Genomic_DNA"/>
</dbReference>
<evidence type="ECO:0000256" key="5">
    <source>
        <dbReference type="SAM" id="MobiDB-lite"/>
    </source>
</evidence>
<comment type="similarity">
    <text evidence="3">Belongs to the WD repeat cdt2 family.</text>
</comment>
<evidence type="ECO:0000256" key="1">
    <source>
        <dbReference type="ARBA" id="ARBA00004906"/>
    </source>
</evidence>
<evidence type="ECO:0000313" key="6">
    <source>
        <dbReference type="EMBL" id="GMK54186.1"/>
    </source>
</evidence>
<keyword evidence="2" id="KW-0833">Ubl conjugation pathway</keyword>
<dbReference type="InterPro" id="IPR001680">
    <property type="entry name" value="WD40_rpt"/>
</dbReference>
<dbReference type="PANTHER" id="PTHR22852">
    <property type="entry name" value="LETHAL 2 DENTICLELESS PROTEIN RETINOIC ACID-REGULATED NUCLEAR MATRIX-ASSOCIATED PROTEIN"/>
    <property type="match status" value="1"/>
</dbReference>
<dbReference type="PANTHER" id="PTHR22852:SF0">
    <property type="entry name" value="DENTICLELESS PROTEIN HOMOLOG"/>
    <property type="match status" value="1"/>
</dbReference>
<proteinExistence type="inferred from homology"/>
<reference evidence="6" key="1">
    <citation type="journal article" date="2023" name="BMC Genomics">
        <title>Chromosome-level genome assemblies of Cutaneotrichosporon spp. (Trichosporonales, Basidiomycota) reveal imbalanced evolution between nucleotide sequences and chromosome synteny.</title>
        <authorList>
            <person name="Kobayashi Y."/>
            <person name="Kayamori A."/>
            <person name="Aoki K."/>
            <person name="Shiwa Y."/>
            <person name="Matsutani M."/>
            <person name="Fujita N."/>
            <person name="Sugita T."/>
            <person name="Iwasaki W."/>
            <person name="Tanaka N."/>
            <person name="Takashima M."/>
        </authorList>
    </citation>
    <scope>NUCLEOTIDE SEQUENCE</scope>
    <source>
        <strain evidence="6">HIS016</strain>
    </source>
</reference>
<keyword evidence="4" id="KW-0853">WD repeat</keyword>